<protein>
    <recommendedName>
        <fullName evidence="8">Protein kinase domain-containing protein</fullName>
    </recommendedName>
</protein>
<evidence type="ECO:0000256" key="5">
    <source>
        <dbReference type="ARBA" id="ARBA00022840"/>
    </source>
</evidence>
<evidence type="ECO:0000313" key="10">
    <source>
        <dbReference type="Proteomes" id="UP000801492"/>
    </source>
</evidence>
<dbReference type="EMBL" id="VTPC01002468">
    <property type="protein sequence ID" value="KAF2899996.1"/>
    <property type="molecule type" value="Genomic_DNA"/>
</dbReference>
<keyword evidence="5 6" id="KW-0067">ATP-binding</keyword>
<dbReference type="InterPro" id="IPR000719">
    <property type="entry name" value="Prot_kinase_dom"/>
</dbReference>
<gene>
    <name evidence="9" type="ORF">ILUMI_06189</name>
</gene>
<dbReference type="OrthoDB" id="2158884at2759"/>
<dbReference type="Gene3D" id="1.10.510.10">
    <property type="entry name" value="Transferase(Phosphotransferase) domain 1"/>
    <property type="match status" value="1"/>
</dbReference>
<proteinExistence type="predicted"/>
<dbReference type="SMART" id="SM00220">
    <property type="entry name" value="S_TKc"/>
    <property type="match status" value="1"/>
</dbReference>
<dbReference type="InterPro" id="IPR017441">
    <property type="entry name" value="Protein_kinase_ATP_BS"/>
</dbReference>
<evidence type="ECO:0000256" key="7">
    <source>
        <dbReference type="SAM" id="MobiDB-lite"/>
    </source>
</evidence>
<evidence type="ECO:0000313" key="9">
    <source>
        <dbReference type="EMBL" id="KAF2899996.1"/>
    </source>
</evidence>
<organism evidence="9 10">
    <name type="scientific">Ignelater luminosus</name>
    <name type="common">Cucubano</name>
    <name type="synonym">Pyrophorus luminosus</name>
    <dbReference type="NCBI Taxonomy" id="2038154"/>
    <lineage>
        <taxon>Eukaryota</taxon>
        <taxon>Metazoa</taxon>
        <taxon>Ecdysozoa</taxon>
        <taxon>Arthropoda</taxon>
        <taxon>Hexapoda</taxon>
        <taxon>Insecta</taxon>
        <taxon>Pterygota</taxon>
        <taxon>Neoptera</taxon>
        <taxon>Endopterygota</taxon>
        <taxon>Coleoptera</taxon>
        <taxon>Polyphaga</taxon>
        <taxon>Elateriformia</taxon>
        <taxon>Elateroidea</taxon>
        <taxon>Elateridae</taxon>
        <taxon>Agrypninae</taxon>
        <taxon>Pyrophorini</taxon>
        <taxon>Ignelater</taxon>
    </lineage>
</organism>
<name>A0A8K0D9Q9_IGNLU</name>
<keyword evidence="3 6" id="KW-0547">Nucleotide-binding</keyword>
<dbReference type="InterPro" id="IPR050117">
    <property type="entry name" value="MAPK"/>
</dbReference>
<comment type="caution">
    <text evidence="9">The sequence shown here is derived from an EMBL/GenBank/DDBJ whole genome shotgun (WGS) entry which is preliminary data.</text>
</comment>
<dbReference type="Pfam" id="PF00069">
    <property type="entry name" value="Pkinase"/>
    <property type="match status" value="1"/>
</dbReference>
<feature type="binding site" evidence="6">
    <location>
        <position position="38"/>
    </location>
    <ligand>
        <name>ATP</name>
        <dbReference type="ChEBI" id="CHEBI:30616"/>
    </ligand>
</feature>
<dbReference type="PROSITE" id="PS00107">
    <property type="entry name" value="PROTEIN_KINASE_ATP"/>
    <property type="match status" value="1"/>
</dbReference>
<evidence type="ECO:0000259" key="8">
    <source>
        <dbReference type="PROSITE" id="PS50011"/>
    </source>
</evidence>
<evidence type="ECO:0000256" key="3">
    <source>
        <dbReference type="ARBA" id="ARBA00022741"/>
    </source>
</evidence>
<dbReference type="FunFam" id="1.10.510.10:FF:000624">
    <property type="entry name" value="Mitogen-activated protein kinase"/>
    <property type="match status" value="1"/>
</dbReference>
<feature type="domain" description="Protein kinase" evidence="8">
    <location>
        <begin position="9"/>
        <end position="304"/>
    </location>
</feature>
<feature type="compositionally biased region" description="Basic and acidic residues" evidence="7">
    <location>
        <begin position="414"/>
        <end position="428"/>
    </location>
</feature>
<keyword evidence="1" id="KW-0723">Serine/threonine-protein kinase</keyword>
<dbReference type="GO" id="GO:0004674">
    <property type="term" value="F:protein serine/threonine kinase activity"/>
    <property type="evidence" value="ECO:0007669"/>
    <property type="project" value="UniProtKB-KW"/>
</dbReference>
<accession>A0A8K0D9Q9</accession>
<reference evidence="9" key="1">
    <citation type="submission" date="2019-08" db="EMBL/GenBank/DDBJ databases">
        <title>The genome of the North American firefly Photinus pyralis.</title>
        <authorList>
            <consortium name="Photinus pyralis genome working group"/>
            <person name="Fallon T.R."/>
            <person name="Sander Lower S.E."/>
            <person name="Weng J.-K."/>
        </authorList>
    </citation>
    <scope>NUCLEOTIDE SEQUENCE</scope>
    <source>
        <strain evidence="9">TRF0915ILg1</strain>
        <tissue evidence="9">Whole body</tissue>
    </source>
</reference>
<keyword evidence="10" id="KW-1185">Reference proteome</keyword>
<evidence type="ECO:0000256" key="2">
    <source>
        <dbReference type="ARBA" id="ARBA00022679"/>
    </source>
</evidence>
<dbReference type="PROSITE" id="PS50011">
    <property type="entry name" value="PROTEIN_KINASE_DOM"/>
    <property type="match status" value="1"/>
</dbReference>
<dbReference type="InterPro" id="IPR008271">
    <property type="entry name" value="Ser/Thr_kinase_AS"/>
</dbReference>
<keyword evidence="2" id="KW-0808">Transferase</keyword>
<dbReference type="InterPro" id="IPR011009">
    <property type="entry name" value="Kinase-like_dom_sf"/>
</dbReference>
<sequence>MNPTFLSKYTLVSKIGEGSFSEVLKCEDKRTGKCFAAKRLKKVFKNAYEVANCAEIIAMNKLSRHPNIVYMVEFHYDPTSGRLIFVFELMDMSMYDFMKLKKRRMPETKVRHYLYQILKGLDHLHSHGLFHRDIKPENILVKLHNPRIDSSPFQFQGELVKLADLGSIRGIYSKPPYTEYISTRWYRSPECLLTVGYYGPKMDVWATGCVFYEMLTLKPLFPGHDEIDQLARIHEVLGTPSERILRKLKKKSRNFSHFPKQIGAGFKSLTEKISDDAVAVLQLMIQYDPDVRVNVRRLLDHRFFRTLREDDVIQKFKYHIKDYTSDSLNKNKGDFHTVYRSSSQGKRSKYKSSSSISDRSEKKKSGLKLVSKTNVDIVDYKPHVQLTHNLRASHAPLVDQQKMKSWGINPNILKPRDDKKKHEQEYKKHPPQKPLPQHRSKQTYNTESQGFSKTTSNLPQISHYNSLGTSKAAHFQSKSFILPSRHVLGQGSEVPLRRTNQQVVNKKQYKPTVKNI</sequence>
<evidence type="ECO:0000256" key="1">
    <source>
        <dbReference type="ARBA" id="ARBA00022527"/>
    </source>
</evidence>
<evidence type="ECO:0000256" key="6">
    <source>
        <dbReference type="PROSITE-ProRule" id="PRU10141"/>
    </source>
</evidence>
<dbReference type="PANTHER" id="PTHR24055">
    <property type="entry name" value="MITOGEN-ACTIVATED PROTEIN KINASE"/>
    <property type="match status" value="1"/>
</dbReference>
<dbReference type="SUPFAM" id="SSF56112">
    <property type="entry name" value="Protein kinase-like (PK-like)"/>
    <property type="match status" value="1"/>
</dbReference>
<dbReference type="GO" id="GO:0005524">
    <property type="term" value="F:ATP binding"/>
    <property type="evidence" value="ECO:0007669"/>
    <property type="project" value="UniProtKB-UniRule"/>
</dbReference>
<feature type="compositionally biased region" description="Polar residues" evidence="7">
    <location>
        <begin position="442"/>
        <end position="458"/>
    </location>
</feature>
<feature type="region of interest" description="Disordered" evidence="7">
    <location>
        <begin position="333"/>
        <end position="367"/>
    </location>
</feature>
<dbReference type="Proteomes" id="UP000801492">
    <property type="component" value="Unassembled WGS sequence"/>
</dbReference>
<dbReference type="AlphaFoldDB" id="A0A8K0D9Q9"/>
<dbReference type="PROSITE" id="PS00108">
    <property type="entry name" value="PROTEIN_KINASE_ST"/>
    <property type="match status" value="1"/>
</dbReference>
<evidence type="ECO:0000256" key="4">
    <source>
        <dbReference type="ARBA" id="ARBA00022777"/>
    </source>
</evidence>
<feature type="region of interest" description="Disordered" evidence="7">
    <location>
        <begin position="401"/>
        <end position="458"/>
    </location>
</feature>
<feature type="compositionally biased region" description="Low complexity" evidence="7">
    <location>
        <begin position="340"/>
        <end position="357"/>
    </location>
</feature>
<dbReference type="Gene3D" id="3.30.200.20">
    <property type="entry name" value="Phosphorylase Kinase, domain 1"/>
    <property type="match status" value="1"/>
</dbReference>
<keyword evidence="4" id="KW-0418">Kinase</keyword>